<dbReference type="AlphaFoldDB" id="A0A1G1V2G6"/>
<dbReference type="PIRSF" id="PIRSF005859">
    <property type="entry name" value="PBR"/>
    <property type="match status" value="1"/>
</dbReference>
<comment type="subcellular location">
    <subcellularLocation>
        <location evidence="1">Membrane</location>
        <topology evidence="1">Multi-pass membrane protein</topology>
    </subcellularLocation>
</comment>
<comment type="similarity">
    <text evidence="2">Belongs to the TspO/BZRP family.</text>
</comment>
<evidence type="ECO:0000313" key="7">
    <source>
        <dbReference type="EMBL" id="OGY09578.1"/>
    </source>
</evidence>
<evidence type="ECO:0000313" key="8">
    <source>
        <dbReference type="Proteomes" id="UP000177967"/>
    </source>
</evidence>
<dbReference type="Pfam" id="PF03073">
    <property type="entry name" value="TspO_MBR"/>
    <property type="match status" value="1"/>
</dbReference>
<dbReference type="CDD" id="cd15904">
    <property type="entry name" value="TSPO_MBR"/>
    <property type="match status" value="1"/>
</dbReference>
<evidence type="ECO:0000256" key="2">
    <source>
        <dbReference type="ARBA" id="ARBA00007524"/>
    </source>
</evidence>
<keyword evidence="4 6" id="KW-1133">Transmembrane helix</keyword>
<keyword evidence="3 6" id="KW-0812">Transmembrane</keyword>
<evidence type="ECO:0000256" key="6">
    <source>
        <dbReference type="SAM" id="Phobius"/>
    </source>
</evidence>
<dbReference type="PANTHER" id="PTHR10057">
    <property type="entry name" value="PERIPHERAL-TYPE BENZODIAZEPINE RECEPTOR"/>
    <property type="match status" value="1"/>
</dbReference>
<evidence type="ECO:0000256" key="4">
    <source>
        <dbReference type="ARBA" id="ARBA00022989"/>
    </source>
</evidence>
<dbReference type="PANTHER" id="PTHR10057:SF0">
    <property type="entry name" value="TRANSLOCATOR PROTEIN"/>
    <property type="match status" value="1"/>
</dbReference>
<feature type="transmembrane region" description="Helical" evidence="6">
    <location>
        <begin position="56"/>
        <end position="76"/>
    </location>
</feature>
<evidence type="ECO:0000256" key="3">
    <source>
        <dbReference type="ARBA" id="ARBA00022692"/>
    </source>
</evidence>
<evidence type="ECO:0000256" key="1">
    <source>
        <dbReference type="ARBA" id="ARBA00004141"/>
    </source>
</evidence>
<dbReference type="GO" id="GO:0033013">
    <property type="term" value="P:tetrapyrrole metabolic process"/>
    <property type="evidence" value="ECO:0007669"/>
    <property type="project" value="UniProtKB-ARBA"/>
</dbReference>
<dbReference type="FunFam" id="1.20.1260.100:FF:000001">
    <property type="entry name" value="translocator protein 2"/>
    <property type="match status" value="1"/>
</dbReference>
<dbReference type="InterPro" id="IPR038330">
    <property type="entry name" value="TspO/MBR-related_sf"/>
</dbReference>
<evidence type="ECO:0000256" key="5">
    <source>
        <dbReference type="ARBA" id="ARBA00023136"/>
    </source>
</evidence>
<protein>
    <recommendedName>
        <fullName evidence="9">TspO protein</fullName>
    </recommendedName>
</protein>
<gene>
    <name evidence="7" type="ORF">A2782_03475</name>
</gene>
<organism evidence="7 8">
    <name type="scientific">Candidatus Blackburnbacteria bacterium RIFCSPHIGHO2_01_FULL_43_15b</name>
    <dbReference type="NCBI Taxonomy" id="1797513"/>
    <lineage>
        <taxon>Bacteria</taxon>
        <taxon>Candidatus Blackburniibacteriota</taxon>
    </lineage>
</organism>
<feature type="transmembrane region" description="Helical" evidence="6">
    <location>
        <begin position="88"/>
        <end position="105"/>
    </location>
</feature>
<dbReference type="EMBL" id="MHBW01000008">
    <property type="protein sequence ID" value="OGY09578.1"/>
    <property type="molecule type" value="Genomic_DNA"/>
</dbReference>
<evidence type="ECO:0008006" key="9">
    <source>
        <dbReference type="Google" id="ProtNLM"/>
    </source>
</evidence>
<proteinExistence type="inferred from homology"/>
<dbReference type="STRING" id="1797513.A2782_03475"/>
<feature type="transmembrane region" description="Helical" evidence="6">
    <location>
        <begin position="111"/>
        <end position="129"/>
    </location>
</feature>
<name>A0A1G1V2G6_9BACT</name>
<feature type="transmembrane region" description="Helical" evidence="6">
    <location>
        <begin position="141"/>
        <end position="160"/>
    </location>
</feature>
<keyword evidence="5 6" id="KW-0472">Membrane</keyword>
<dbReference type="Gene3D" id="1.20.1260.100">
    <property type="entry name" value="TspO/MBR protein"/>
    <property type="match status" value="1"/>
</dbReference>
<dbReference type="InterPro" id="IPR004307">
    <property type="entry name" value="TspO_MBR"/>
</dbReference>
<reference evidence="7 8" key="1">
    <citation type="journal article" date="2016" name="Nat. Commun.">
        <title>Thousands of microbial genomes shed light on interconnected biogeochemical processes in an aquifer system.</title>
        <authorList>
            <person name="Anantharaman K."/>
            <person name="Brown C.T."/>
            <person name="Hug L.A."/>
            <person name="Sharon I."/>
            <person name="Castelle C.J."/>
            <person name="Probst A.J."/>
            <person name="Thomas B.C."/>
            <person name="Singh A."/>
            <person name="Wilkins M.J."/>
            <person name="Karaoz U."/>
            <person name="Brodie E.L."/>
            <person name="Williams K.H."/>
            <person name="Hubbard S.S."/>
            <person name="Banfield J.F."/>
        </authorList>
    </citation>
    <scope>NUCLEOTIDE SEQUENCE [LARGE SCALE GENOMIC DNA]</scope>
</reference>
<comment type="caution">
    <text evidence="7">The sequence shown here is derived from an EMBL/GenBank/DDBJ whole genome shotgun (WGS) entry which is preliminary data.</text>
</comment>
<accession>A0A1G1V2G6</accession>
<sequence length="163" mass="18392">MPRKKKKTSKINWGQLITAIALCEGVGIAGSFFTFSSIPTWYVTLNRPSFSPPNSLFGPVWTMLYALMGIALYLLWSKKGKTAVTLKNLFVVQLVLNGIWSPVFFGAQNIGLAFVVIIALWVSIAALIYKAWREDERVSLLLLPYLLWVSFASILNYSLWRLN</sequence>
<dbReference type="Proteomes" id="UP000177967">
    <property type="component" value="Unassembled WGS sequence"/>
</dbReference>
<dbReference type="GO" id="GO:0016020">
    <property type="term" value="C:membrane"/>
    <property type="evidence" value="ECO:0007669"/>
    <property type="project" value="UniProtKB-SubCell"/>
</dbReference>
<feature type="transmembrane region" description="Helical" evidence="6">
    <location>
        <begin position="12"/>
        <end position="36"/>
    </location>
</feature>